<dbReference type="AlphaFoldDB" id="A0A940XBA7"/>
<dbReference type="EMBL" id="JAGFBV010000027">
    <property type="protein sequence ID" value="MBP4139462.1"/>
    <property type="molecule type" value="Genomic_DNA"/>
</dbReference>
<name>A0A940XBA7_9FLAO</name>
<dbReference type="GO" id="GO:0055085">
    <property type="term" value="P:transmembrane transport"/>
    <property type="evidence" value="ECO:0007669"/>
    <property type="project" value="InterPro"/>
</dbReference>
<protein>
    <submittedName>
        <fullName evidence="2">Energy transducer TonB</fullName>
    </submittedName>
</protein>
<reference evidence="2 3" key="1">
    <citation type="submission" date="2021-03" db="EMBL/GenBank/DDBJ databases">
        <title>Flavobacterium Flabelliformis Sp. Nov. And Flavobacterium Geliluteum Sp. Nov., Two Novel Multidrug Resistant Psychrophilic Species Isolated From Antarctica.</title>
        <authorList>
            <person name="Kralova S."/>
            <person name="Busse H.J."/>
            <person name="Bezdicek M."/>
            <person name="Nykrynova M."/>
            <person name="Kroupova E."/>
            <person name="Krsek D."/>
            <person name="Sedlacek I."/>
        </authorList>
    </citation>
    <scope>NUCLEOTIDE SEQUENCE [LARGE SCALE GENOMIC DNA]</scope>
    <source>
        <strain evidence="2 3">P7388</strain>
    </source>
</reference>
<evidence type="ECO:0000313" key="2">
    <source>
        <dbReference type="EMBL" id="MBP4139462.1"/>
    </source>
</evidence>
<feature type="domain" description="TonB C-terminal" evidence="1">
    <location>
        <begin position="50"/>
        <end position="114"/>
    </location>
</feature>
<accession>A0A940XBA7</accession>
<dbReference type="SUPFAM" id="SSF74653">
    <property type="entry name" value="TolA/TonB C-terminal domain"/>
    <property type="match status" value="1"/>
</dbReference>
<dbReference type="Pfam" id="PF03544">
    <property type="entry name" value="TonB_C"/>
    <property type="match status" value="1"/>
</dbReference>
<proteinExistence type="predicted"/>
<organism evidence="2 3">
    <name type="scientific">Flavobacterium geliluteum</name>
    <dbReference type="NCBI Taxonomy" id="2816120"/>
    <lineage>
        <taxon>Bacteria</taxon>
        <taxon>Pseudomonadati</taxon>
        <taxon>Bacteroidota</taxon>
        <taxon>Flavobacteriia</taxon>
        <taxon>Flavobacteriales</taxon>
        <taxon>Flavobacteriaceae</taxon>
        <taxon>Flavobacterium</taxon>
    </lineage>
</organism>
<dbReference type="InterPro" id="IPR037682">
    <property type="entry name" value="TonB_C"/>
</dbReference>
<evidence type="ECO:0000313" key="3">
    <source>
        <dbReference type="Proteomes" id="UP000675047"/>
    </source>
</evidence>
<dbReference type="Gene3D" id="3.30.1150.10">
    <property type="match status" value="1"/>
</dbReference>
<dbReference type="RefSeq" id="WP_210667430.1">
    <property type="nucleotide sequence ID" value="NZ_JAGFBV010000027.1"/>
</dbReference>
<sequence length="117" mass="13255">MVAPNTIETGSFKYHVVYHSTDLDVLPVPESGMKKFYDFFSKNYVAPNKTEKFKGKIFILFVIEEDGSLSNFNIVKNTPKAIGEEVIRVLKTSPNWIPGKRNNAIVRSSYTLPITII</sequence>
<dbReference type="Proteomes" id="UP000675047">
    <property type="component" value="Unassembled WGS sequence"/>
</dbReference>
<gene>
    <name evidence="2" type="ORF">J3495_15395</name>
</gene>
<comment type="caution">
    <text evidence="2">The sequence shown here is derived from an EMBL/GenBank/DDBJ whole genome shotgun (WGS) entry which is preliminary data.</text>
</comment>
<keyword evidence="3" id="KW-1185">Reference proteome</keyword>
<evidence type="ECO:0000259" key="1">
    <source>
        <dbReference type="Pfam" id="PF03544"/>
    </source>
</evidence>